<dbReference type="Proteomes" id="UP001497392">
    <property type="component" value="Unassembled WGS sequence"/>
</dbReference>
<dbReference type="InterPro" id="IPR013633">
    <property type="entry name" value="NRDE-2"/>
</dbReference>
<dbReference type="SMART" id="SM00386">
    <property type="entry name" value="HAT"/>
    <property type="match status" value="4"/>
</dbReference>
<protein>
    <submittedName>
        <fullName evidence="5">G868 protein</fullName>
    </submittedName>
</protein>
<evidence type="ECO:0000256" key="1">
    <source>
        <dbReference type="ARBA" id="ARBA00004123"/>
    </source>
</evidence>
<feature type="region of interest" description="Disordered" evidence="4">
    <location>
        <begin position="63"/>
        <end position="117"/>
    </location>
</feature>
<feature type="compositionally biased region" description="Basic and acidic residues" evidence="4">
    <location>
        <begin position="81"/>
        <end position="96"/>
    </location>
</feature>
<feature type="compositionally biased region" description="Basic residues" evidence="4">
    <location>
        <begin position="97"/>
        <end position="109"/>
    </location>
</feature>
<feature type="compositionally biased region" description="Acidic residues" evidence="4">
    <location>
        <begin position="70"/>
        <end position="80"/>
    </location>
</feature>
<comment type="caution">
    <text evidence="5">The sequence shown here is derived from an EMBL/GenBank/DDBJ whole genome shotgun (WGS) entry which is preliminary data.</text>
</comment>
<accession>A0ABP1FGQ3</accession>
<dbReference type="InterPro" id="IPR003107">
    <property type="entry name" value="HAT"/>
</dbReference>
<keyword evidence="3" id="KW-0539">Nucleus</keyword>
<dbReference type="SUPFAM" id="SSF48452">
    <property type="entry name" value="TPR-like"/>
    <property type="match status" value="1"/>
</dbReference>
<evidence type="ECO:0000256" key="2">
    <source>
        <dbReference type="ARBA" id="ARBA00009265"/>
    </source>
</evidence>
<name>A0ABP1FGQ3_9CHLO</name>
<reference evidence="5 6" key="1">
    <citation type="submission" date="2024-06" db="EMBL/GenBank/DDBJ databases">
        <authorList>
            <person name="Kraege A."/>
            <person name="Thomma B."/>
        </authorList>
    </citation>
    <scope>NUCLEOTIDE SEQUENCE [LARGE SCALE GENOMIC DNA]</scope>
</reference>
<comment type="subcellular location">
    <subcellularLocation>
        <location evidence="1">Nucleus</location>
    </subcellularLocation>
</comment>
<keyword evidence="6" id="KW-1185">Reference proteome</keyword>
<dbReference type="EMBL" id="CAXHTA020000002">
    <property type="protein sequence ID" value="CAL5219098.1"/>
    <property type="molecule type" value="Genomic_DNA"/>
</dbReference>
<gene>
    <name evidence="5" type="primary">g868</name>
    <name evidence="5" type="ORF">VP750_LOCUS757</name>
</gene>
<feature type="compositionally biased region" description="Acidic residues" evidence="4">
    <location>
        <begin position="576"/>
        <end position="596"/>
    </location>
</feature>
<evidence type="ECO:0000256" key="3">
    <source>
        <dbReference type="ARBA" id="ARBA00023242"/>
    </source>
</evidence>
<dbReference type="PANTHER" id="PTHR13471">
    <property type="entry name" value="TETRATRICOPEPTIDE-LIKE HELICAL"/>
    <property type="match status" value="1"/>
</dbReference>
<dbReference type="Pfam" id="PF08424">
    <property type="entry name" value="NRDE-2"/>
    <property type="match status" value="1"/>
</dbReference>
<feature type="compositionally biased region" description="Polar residues" evidence="4">
    <location>
        <begin position="767"/>
        <end position="781"/>
    </location>
</feature>
<evidence type="ECO:0000313" key="5">
    <source>
        <dbReference type="EMBL" id="CAL5219098.1"/>
    </source>
</evidence>
<feature type="region of interest" description="Disordered" evidence="4">
    <location>
        <begin position="733"/>
        <end position="788"/>
    </location>
</feature>
<feature type="region of interest" description="Disordered" evidence="4">
    <location>
        <begin position="1"/>
        <end position="29"/>
    </location>
</feature>
<feature type="compositionally biased region" description="Polar residues" evidence="4">
    <location>
        <begin position="737"/>
        <end position="750"/>
    </location>
</feature>
<organism evidence="5 6">
    <name type="scientific">Coccomyxa viridis</name>
    <dbReference type="NCBI Taxonomy" id="1274662"/>
    <lineage>
        <taxon>Eukaryota</taxon>
        <taxon>Viridiplantae</taxon>
        <taxon>Chlorophyta</taxon>
        <taxon>core chlorophytes</taxon>
        <taxon>Trebouxiophyceae</taxon>
        <taxon>Trebouxiophyceae incertae sedis</taxon>
        <taxon>Coccomyxaceae</taxon>
        <taxon>Coccomyxa</taxon>
    </lineage>
</organism>
<sequence length="1244" mass="137236">MQPDSDGPETSQAFPIASGRPALTPGTSQKAFSSFDFAAFQASTSDHIKVDVNAKETQLQEAAQYFLSSSDDDDASEDGEQSERKKETDDTRSSRTEKKRKRKDRRHKREKDVKRPKTEAEKIIDIERREAASGKLTRNFKQGQWLAGDAASGFYIDTHADKDNLAFEGLYRMNIAAYHRLDPTKVAAGTQPRTGYAYSVRSMNGEVDNELQRGSRGKRRRYFLAAVVRREQDALLKRLHVHSLRSLGAAHGRQQPSGSRLALPMLTFMPLAEEREKPGPEESAAEENAGETAEQYMMRRIKNWNVAVRERPHELQLWLDFAAFQDEISKDARGRRVSEAAVAEKKISILEQALKYHPGSDELLLALLTAAEVVLSPDDMLERWQSILRQHSSSGRLWRAYTAWHRTRFASFTMSSMQQAHRQALAALRRERERRRREGAPDEVVAACERDIMVLLLEYLQMQMQSGHTERTVASIQALLEFNCFSPDFPDIYSKQRAFRSFWMGGSPLIGDEGAAGWNASILQAAAAAPATPAEETASEELVETQQPGGWSGWEELPPVEPAQQEAPEEAPKDLEEGELDEDAEADFAPEEEEESEEALMAQLGLKLEQELAQLDTGKGLDARMAAKWGAEETKRECSQWQPVRSMQLTEEADVATARVVDIEDVEDFLIDLGCEDIREELVLRLLGLLGLDLTSADCSNAFASTQPHSLDDSSSAALSPLLPAWHPHGVPLQDPSPFSSADSTSQSDPASLPASHPAWILPPPTSAHTPESLQQSQLSTGEEDAAAQRGTQLPPVWYLASEERRLFVLRLLSLGPFQDSCFFAEALLDVMAASAAPSAAGDASHTEPRLEEMRALLAQRREHLPLWHAYGQQLYKSGQAKAARKVYSTLLASLPGMPLVYVQHAPPMVLAHARAELKQASKDAQQRALHALMWLGSGGPYERFKGQEKGQQPSEPWSSDRLLQARRGYQAMLSERLGAPTGQLTAASGALVSCAALFELLLPAVGGSAAAEVVGEMAEGTAAAVAIYEQALATSPVEVRKHSAVHEGLTWELCCMLAQQCSAGSLVILPKRARSAILEALQVYPASARLMALLSILEMRARTVSRLRRDLRAVCDDSPSPQAWLMAARTEAQLAGSAHRVQAVLERALASKGGQQCGLLWRAALGFELSRGRPEAARRIFLRGIHACPWSKALWMDGLVSIGEAVSAQERSELLDVMQDKEVHVRTDTYEILLAAVEEQQLL</sequence>
<dbReference type="PANTHER" id="PTHR13471:SF0">
    <property type="entry name" value="NUCLEAR EXOSOME REGULATOR NRDE2"/>
    <property type="match status" value="1"/>
</dbReference>
<evidence type="ECO:0000313" key="6">
    <source>
        <dbReference type="Proteomes" id="UP001497392"/>
    </source>
</evidence>
<comment type="similarity">
    <text evidence="2">Belongs to the NRDE2 family.</text>
</comment>
<evidence type="ECO:0000256" key="4">
    <source>
        <dbReference type="SAM" id="MobiDB-lite"/>
    </source>
</evidence>
<feature type="region of interest" description="Disordered" evidence="4">
    <location>
        <begin position="529"/>
        <end position="596"/>
    </location>
</feature>
<proteinExistence type="inferred from homology"/>
<dbReference type="InterPro" id="IPR011990">
    <property type="entry name" value="TPR-like_helical_dom_sf"/>
</dbReference>
<dbReference type="Gene3D" id="1.25.40.10">
    <property type="entry name" value="Tetratricopeptide repeat domain"/>
    <property type="match status" value="1"/>
</dbReference>